<evidence type="ECO:0000259" key="2">
    <source>
        <dbReference type="Pfam" id="PF04235"/>
    </source>
</evidence>
<feature type="transmembrane region" description="Helical" evidence="1">
    <location>
        <begin position="32"/>
        <end position="52"/>
    </location>
</feature>
<protein>
    <submittedName>
        <fullName evidence="3">Putative membrane protein YeiB</fullName>
    </submittedName>
</protein>
<feature type="transmembrane region" description="Helical" evidence="1">
    <location>
        <begin position="72"/>
        <end position="95"/>
    </location>
</feature>
<evidence type="ECO:0000256" key="1">
    <source>
        <dbReference type="SAM" id="Phobius"/>
    </source>
</evidence>
<keyword evidence="1" id="KW-1133">Transmembrane helix</keyword>
<feature type="transmembrane region" description="Helical" evidence="1">
    <location>
        <begin position="349"/>
        <end position="368"/>
    </location>
</feature>
<dbReference type="InterPro" id="IPR007349">
    <property type="entry name" value="DUF418"/>
</dbReference>
<comment type="caution">
    <text evidence="3">The sequence shown here is derived from an EMBL/GenBank/DDBJ whole genome shotgun (WGS) entry which is preliminary data.</text>
</comment>
<dbReference type="PANTHER" id="PTHR30590">
    <property type="entry name" value="INNER MEMBRANE PROTEIN"/>
    <property type="match status" value="1"/>
</dbReference>
<feature type="transmembrane region" description="Helical" evidence="1">
    <location>
        <begin position="308"/>
        <end position="328"/>
    </location>
</feature>
<keyword evidence="1" id="KW-0472">Membrane</keyword>
<proteinExistence type="predicted"/>
<gene>
    <name evidence="3" type="ORF">HNR61_006756</name>
</gene>
<feature type="transmembrane region" description="Helical" evidence="1">
    <location>
        <begin position="116"/>
        <end position="134"/>
    </location>
</feature>
<reference evidence="3 4" key="1">
    <citation type="submission" date="2020-08" db="EMBL/GenBank/DDBJ databases">
        <title>Genomic Encyclopedia of Type Strains, Phase IV (KMG-IV): sequencing the most valuable type-strain genomes for metagenomic binning, comparative biology and taxonomic classification.</title>
        <authorList>
            <person name="Goeker M."/>
        </authorList>
    </citation>
    <scope>NUCLEOTIDE SEQUENCE [LARGE SCALE GENOMIC DNA]</scope>
    <source>
        <strain evidence="3 4">DSM 44197</strain>
    </source>
</reference>
<accession>A0A7W3LVI7</accession>
<dbReference type="Proteomes" id="UP000572680">
    <property type="component" value="Unassembled WGS sequence"/>
</dbReference>
<dbReference type="AlphaFoldDB" id="A0A7W3LVI7"/>
<sequence>MDQTTDGLRDPRTARVARGGVRARERALAPDLARGLMLLLIVLSNTAFHLYAAEHGPSGWHPVDGSALDRAVRLIMIITLDMRVYPLFGFLFGYGMMQMFLRQTAAGTSERRAARLLYRRGFWLIVIGLLHSTLLMAGDIVGAYGVASLLLVLLFLRRRPRTQLVWAGIAAVVTVLLYSGPLWALAGGDVGAFGPAAGDPPSTREYASGTESYLDAMGTRATTGFFVTFVGGPLMLTAPQMILAFWAARRRVLEEPHRHLRLLRWTAAVAVPVGWLGALPMALAHSGIWHVPPAALSAEGTLAALRDVTGTFGGVGYVAVFALLAHHLSGRARRHPVTAAVTAVGKRSLSTYLTHSLIFAPVLAAWGLGLGAHLNSATVALFAIGVWLVTVAAAHALERAGRRGPAEAVLRRLTYGAADRRG</sequence>
<evidence type="ECO:0000313" key="4">
    <source>
        <dbReference type="Proteomes" id="UP000572680"/>
    </source>
</evidence>
<feature type="transmembrane region" description="Helical" evidence="1">
    <location>
        <begin position="374"/>
        <end position="397"/>
    </location>
</feature>
<dbReference type="RefSeq" id="WP_182847097.1">
    <property type="nucleotide sequence ID" value="NZ_BAAALP010000085.1"/>
</dbReference>
<evidence type="ECO:0000313" key="3">
    <source>
        <dbReference type="EMBL" id="MBA8955099.1"/>
    </source>
</evidence>
<keyword evidence="4" id="KW-1185">Reference proteome</keyword>
<feature type="transmembrane region" description="Helical" evidence="1">
    <location>
        <begin position="224"/>
        <end position="246"/>
    </location>
</feature>
<name>A0A7W3LVI7_ACTNM</name>
<organism evidence="3 4">
    <name type="scientific">Actinomadura namibiensis</name>
    <dbReference type="NCBI Taxonomy" id="182080"/>
    <lineage>
        <taxon>Bacteria</taxon>
        <taxon>Bacillati</taxon>
        <taxon>Actinomycetota</taxon>
        <taxon>Actinomycetes</taxon>
        <taxon>Streptosporangiales</taxon>
        <taxon>Thermomonosporaceae</taxon>
        <taxon>Actinomadura</taxon>
    </lineage>
</organism>
<dbReference type="PANTHER" id="PTHR30590:SF2">
    <property type="entry name" value="INNER MEMBRANE PROTEIN"/>
    <property type="match status" value="1"/>
</dbReference>
<feature type="transmembrane region" description="Helical" evidence="1">
    <location>
        <begin position="164"/>
        <end position="186"/>
    </location>
</feature>
<feature type="transmembrane region" description="Helical" evidence="1">
    <location>
        <begin position="140"/>
        <end position="157"/>
    </location>
</feature>
<feature type="domain" description="DUF418" evidence="2">
    <location>
        <begin position="247"/>
        <end position="416"/>
    </location>
</feature>
<dbReference type="InterPro" id="IPR052529">
    <property type="entry name" value="Bact_Transport_Assoc"/>
</dbReference>
<keyword evidence="1" id="KW-0812">Transmembrane</keyword>
<feature type="transmembrane region" description="Helical" evidence="1">
    <location>
        <begin position="267"/>
        <end position="288"/>
    </location>
</feature>
<dbReference type="Pfam" id="PF04235">
    <property type="entry name" value="DUF418"/>
    <property type="match status" value="1"/>
</dbReference>
<dbReference type="EMBL" id="JACJIA010000010">
    <property type="protein sequence ID" value="MBA8955099.1"/>
    <property type="molecule type" value="Genomic_DNA"/>
</dbReference>